<dbReference type="Proteomes" id="UP000270296">
    <property type="component" value="Unassembled WGS sequence"/>
</dbReference>
<name>A0A183IFG2_9BILA</name>
<proteinExistence type="predicted"/>
<sequence length="86" mass="9504">MHMYQRRQPSKTRLATVTVTHRLLVSQLNRLNRTEPLVPVIVERNAIDMVQIYGPTGLPLSDEGHEAAVGFGPGSCGLGSMFKSRD</sequence>
<reference evidence="3" key="1">
    <citation type="submission" date="2016-06" db="UniProtKB">
        <authorList>
            <consortium name="WormBaseParasite"/>
        </authorList>
    </citation>
    <scope>IDENTIFICATION</scope>
</reference>
<keyword evidence="2" id="KW-1185">Reference proteome</keyword>
<evidence type="ECO:0000313" key="3">
    <source>
        <dbReference type="WBParaSite" id="SBAD_0000246901-mRNA-1"/>
    </source>
</evidence>
<reference evidence="1 2" key="2">
    <citation type="submission" date="2018-11" db="EMBL/GenBank/DDBJ databases">
        <authorList>
            <consortium name="Pathogen Informatics"/>
        </authorList>
    </citation>
    <scope>NUCLEOTIDE SEQUENCE [LARGE SCALE GENOMIC DNA]</scope>
</reference>
<evidence type="ECO:0000313" key="1">
    <source>
        <dbReference type="EMBL" id="VDO97360.1"/>
    </source>
</evidence>
<organism evidence="3">
    <name type="scientific">Soboliphyme baturini</name>
    <dbReference type="NCBI Taxonomy" id="241478"/>
    <lineage>
        <taxon>Eukaryota</taxon>
        <taxon>Metazoa</taxon>
        <taxon>Ecdysozoa</taxon>
        <taxon>Nematoda</taxon>
        <taxon>Enoplea</taxon>
        <taxon>Dorylaimia</taxon>
        <taxon>Dioctophymatida</taxon>
        <taxon>Dioctophymatoidea</taxon>
        <taxon>Soboliphymatidae</taxon>
        <taxon>Soboliphyme</taxon>
    </lineage>
</organism>
<gene>
    <name evidence="1" type="ORF">SBAD_LOCUS2356</name>
</gene>
<evidence type="ECO:0000313" key="2">
    <source>
        <dbReference type="Proteomes" id="UP000270296"/>
    </source>
</evidence>
<dbReference type="WBParaSite" id="SBAD_0000246901-mRNA-1">
    <property type="protein sequence ID" value="SBAD_0000246901-mRNA-1"/>
    <property type="gene ID" value="SBAD_0000246901"/>
</dbReference>
<dbReference type="AlphaFoldDB" id="A0A183IFG2"/>
<protein>
    <submittedName>
        <fullName evidence="3">Plug domain-containing protein</fullName>
    </submittedName>
</protein>
<accession>A0A183IFG2</accession>
<dbReference type="EMBL" id="UZAM01007187">
    <property type="protein sequence ID" value="VDO97360.1"/>
    <property type="molecule type" value="Genomic_DNA"/>
</dbReference>